<protein>
    <submittedName>
        <fullName evidence="2">Uncharacterized protein</fullName>
    </submittedName>
</protein>
<proteinExistence type="predicted"/>
<feature type="compositionally biased region" description="Low complexity" evidence="1">
    <location>
        <begin position="149"/>
        <end position="176"/>
    </location>
</feature>
<accession>A0A0R1DX81</accession>
<keyword evidence="3" id="KW-1185">Reference proteome</keyword>
<dbReference type="Proteomes" id="UP000002282">
    <property type="component" value="Chromosome 3L"/>
</dbReference>
<feature type="region of interest" description="Disordered" evidence="1">
    <location>
        <begin position="149"/>
        <end position="194"/>
    </location>
</feature>
<feature type="compositionally biased region" description="Low complexity" evidence="1">
    <location>
        <begin position="37"/>
        <end position="62"/>
    </location>
</feature>
<gene>
    <name evidence="2" type="primary">Dyak\GE29016</name>
    <name evidence="2" type="synonym">GE29016</name>
    <name evidence="2" type="ORF">Dyak_GE29016</name>
</gene>
<evidence type="ECO:0000313" key="3">
    <source>
        <dbReference type="Proteomes" id="UP000002282"/>
    </source>
</evidence>
<dbReference type="KEGG" id="dya:Dyak_GE29016"/>
<feature type="compositionally biased region" description="Low complexity" evidence="1">
    <location>
        <begin position="98"/>
        <end position="120"/>
    </location>
</feature>
<dbReference type="OrthoDB" id="7873323at2759"/>
<name>A0A0R1DX81_DROYA</name>
<sequence length="375" mass="38555">MLMVEGQALDRLQQLRQHPQREIDLSLPKLDASLNVNGGKSSSTSSTTTTTTSTKGSKSSNTLSLPEVDAGIAINGDESRSKIDLSLPKLDASLNVNGGKSSSTSSTTTTTTSTKGSKSSETLSVPSVDAGISIDGGISGSTSTKTIKITTNNSVAPRSSSTSKTTTTTTTSKTSSVPKTESKYSWSSSSEKKSNPIRLTLPTINAGVAVGGGDSSGSWSKLVKRSTSSDETIANDGSSLSGSIVGAGAGGSWSQRSGFSGDSSSGKGSQDIRIRLARGQTGNNAQSQNSNSWTQSATQGSESLANGAVSADGLNVEGPESSDDATTIQGGSVGVTGQYPYWWGNGRWVGVGARPSWRYGWRPYGSGWGGWNSQY</sequence>
<feature type="compositionally biased region" description="Low complexity" evidence="1">
    <location>
        <begin position="252"/>
        <end position="269"/>
    </location>
</feature>
<feature type="region of interest" description="Disordered" evidence="1">
    <location>
        <begin position="34"/>
        <end position="63"/>
    </location>
</feature>
<dbReference type="eggNOG" id="ENOG502S2C2">
    <property type="taxonomic scope" value="Eukaryota"/>
</dbReference>
<reference evidence="2 3" key="2">
    <citation type="journal article" date="2007" name="PLoS Biol.">
        <title>Principles of genome evolution in the Drosophila melanogaster species group.</title>
        <authorList>
            <person name="Ranz J.M."/>
            <person name="Maurin D."/>
            <person name="Chan Y.S."/>
            <person name="von Grotthuss M."/>
            <person name="Hillier L.W."/>
            <person name="Roote J."/>
            <person name="Ashburner M."/>
            <person name="Bergman C.M."/>
        </authorList>
    </citation>
    <scope>NUCLEOTIDE SEQUENCE [LARGE SCALE GENOMIC DNA]</scope>
    <source>
        <strain evidence="3">Tai18E2 / Tucson 14021-0261.01</strain>
    </source>
</reference>
<dbReference type="AlphaFoldDB" id="A0A0R1DX81"/>
<feature type="region of interest" description="Disordered" evidence="1">
    <location>
        <begin position="248"/>
        <end position="331"/>
    </location>
</feature>
<organism evidence="2 3">
    <name type="scientific">Drosophila yakuba</name>
    <name type="common">Fruit fly</name>
    <dbReference type="NCBI Taxonomy" id="7245"/>
    <lineage>
        <taxon>Eukaryota</taxon>
        <taxon>Metazoa</taxon>
        <taxon>Ecdysozoa</taxon>
        <taxon>Arthropoda</taxon>
        <taxon>Hexapoda</taxon>
        <taxon>Insecta</taxon>
        <taxon>Pterygota</taxon>
        <taxon>Neoptera</taxon>
        <taxon>Endopterygota</taxon>
        <taxon>Diptera</taxon>
        <taxon>Brachycera</taxon>
        <taxon>Muscomorpha</taxon>
        <taxon>Ephydroidea</taxon>
        <taxon>Drosophilidae</taxon>
        <taxon>Drosophila</taxon>
        <taxon>Sophophora</taxon>
    </lineage>
</organism>
<evidence type="ECO:0000313" key="2">
    <source>
        <dbReference type="EMBL" id="KRK01676.1"/>
    </source>
</evidence>
<feature type="region of interest" description="Disordered" evidence="1">
    <location>
        <begin position="93"/>
        <end position="123"/>
    </location>
</feature>
<evidence type="ECO:0000256" key="1">
    <source>
        <dbReference type="SAM" id="MobiDB-lite"/>
    </source>
</evidence>
<reference evidence="2 3" key="1">
    <citation type="journal article" date="2007" name="Nature">
        <title>Evolution of genes and genomes on the Drosophila phylogeny.</title>
        <authorList>
            <consortium name="Drosophila 12 Genomes Consortium"/>
            <person name="Clark A.G."/>
            <person name="Eisen M.B."/>
            <person name="Smith D.R."/>
            <person name="Bergman C.M."/>
            <person name="Oliver B."/>
            <person name="Markow T.A."/>
            <person name="Kaufman T.C."/>
            <person name="Kellis M."/>
            <person name="Gelbart W."/>
            <person name="Iyer V.N."/>
            <person name="Pollard D.A."/>
            <person name="Sackton T.B."/>
            <person name="Larracuente A.M."/>
            <person name="Singh N.D."/>
            <person name="Abad J.P."/>
            <person name="Abt D.N."/>
            <person name="Adryan B."/>
            <person name="Aguade M."/>
            <person name="Akashi H."/>
            <person name="Anderson W.W."/>
            <person name="Aquadro C.F."/>
            <person name="Ardell D.H."/>
            <person name="Arguello R."/>
            <person name="Artieri C.G."/>
            <person name="Barbash D.A."/>
            <person name="Barker D."/>
            <person name="Barsanti P."/>
            <person name="Batterham P."/>
            <person name="Batzoglou S."/>
            <person name="Begun D."/>
            <person name="Bhutkar A."/>
            <person name="Blanco E."/>
            <person name="Bosak S.A."/>
            <person name="Bradley R.K."/>
            <person name="Brand A.D."/>
            <person name="Brent M.R."/>
            <person name="Brooks A.N."/>
            <person name="Brown R.H."/>
            <person name="Butlin R.K."/>
            <person name="Caggese C."/>
            <person name="Calvi B.R."/>
            <person name="Bernardo de Carvalho A."/>
            <person name="Caspi A."/>
            <person name="Castrezana S."/>
            <person name="Celniker S.E."/>
            <person name="Chang J.L."/>
            <person name="Chapple C."/>
            <person name="Chatterji S."/>
            <person name="Chinwalla A."/>
            <person name="Civetta A."/>
            <person name="Clifton S.W."/>
            <person name="Comeron J.M."/>
            <person name="Costello J.C."/>
            <person name="Coyne J.A."/>
            <person name="Daub J."/>
            <person name="David R.G."/>
            <person name="Delcher A.L."/>
            <person name="Delehaunty K."/>
            <person name="Do C.B."/>
            <person name="Ebling H."/>
            <person name="Edwards K."/>
            <person name="Eickbush T."/>
            <person name="Evans J.D."/>
            <person name="Filipski A."/>
            <person name="Findeiss S."/>
            <person name="Freyhult E."/>
            <person name="Fulton L."/>
            <person name="Fulton R."/>
            <person name="Garcia A.C."/>
            <person name="Gardiner A."/>
            <person name="Garfield D.A."/>
            <person name="Garvin B.E."/>
            <person name="Gibson G."/>
            <person name="Gilbert D."/>
            <person name="Gnerre S."/>
            <person name="Godfrey J."/>
            <person name="Good R."/>
            <person name="Gotea V."/>
            <person name="Gravely B."/>
            <person name="Greenberg A.J."/>
            <person name="Griffiths-Jones S."/>
            <person name="Gross S."/>
            <person name="Guigo R."/>
            <person name="Gustafson E.A."/>
            <person name="Haerty W."/>
            <person name="Hahn M.W."/>
            <person name="Halligan D.L."/>
            <person name="Halpern A.L."/>
            <person name="Halter G.M."/>
            <person name="Han M.V."/>
            <person name="Heger A."/>
            <person name="Hillier L."/>
            <person name="Hinrichs A.S."/>
            <person name="Holmes I."/>
            <person name="Hoskins R.A."/>
            <person name="Hubisz M.J."/>
            <person name="Hultmark D."/>
            <person name="Huntley M.A."/>
            <person name="Jaffe D.B."/>
            <person name="Jagadeeshan S."/>
            <person name="Jeck W.R."/>
            <person name="Johnson J."/>
            <person name="Jones C.D."/>
            <person name="Jordan W.C."/>
            <person name="Karpen G.H."/>
            <person name="Kataoka E."/>
            <person name="Keightley P.D."/>
            <person name="Kheradpour P."/>
            <person name="Kirkness E.F."/>
            <person name="Koerich L.B."/>
            <person name="Kristiansen K."/>
            <person name="Kudrna D."/>
            <person name="Kulathinal R.J."/>
            <person name="Kumar S."/>
            <person name="Kwok R."/>
            <person name="Lander E."/>
            <person name="Langley C.H."/>
            <person name="Lapoint R."/>
            <person name="Lazzaro B.P."/>
            <person name="Lee S.J."/>
            <person name="Levesque L."/>
            <person name="Li R."/>
            <person name="Lin C.F."/>
            <person name="Lin M.F."/>
            <person name="Lindblad-Toh K."/>
            <person name="Llopart A."/>
            <person name="Long M."/>
            <person name="Low L."/>
            <person name="Lozovsky E."/>
            <person name="Lu J."/>
            <person name="Luo M."/>
            <person name="Machado C.A."/>
            <person name="Makalowski W."/>
            <person name="Marzo M."/>
            <person name="Matsuda M."/>
            <person name="Matzkin L."/>
            <person name="McAllister B."/>
            <person name="McBride C.S."/>
            <person name="McKernan B."/>
            <person name="McKernan K."/>
            <person name="Mendez-Lago M."/>
            <person name="Minx P."/>
            <person name="Mollenhauer M.U."/>
            <person name="Montooth K."/>
            <person name="Mount S.M."/>
            <person name="Mu X."/>
            <person name="Myers E."/>
            <person name="Negre B."/>
            <person name="Newfeld S."/>
            <person name="Nielsen R."/>
            <person name="Noor M.A."/>
            <person name="O'Grady P."/>
            <person name="Pachter L."/>
            <person name="Papaceit M."/>
            <person name="Parisi M.J."/>
            <person name="Parisi M."/>
            <person name="Parts L."/>
            <person name="Pedersen J.S."/>
            <person name="Pesole G."/>
            <person name="Phillippy A.M."/>
            <person name="Ponting C.P."/>
            <person name="Pop M."/>
            <person name="Porcelli D."/>
            <person name="Powell J.R."/>
            <person name="Prohaska S."/>
            <person name="Pruitt K."/>
            <person name="Puig M."/>
            <person name="Quesneville H."/>
            <person name="Ram K.R."/>
            <person name="Rand D."/>
            <person name="Rasmussen M.D."/>
            <person name="Reed L.K."/>
            <person name="Reenan R."/>
            <person name="Reily A."/>
            <person name="Remington K.A."/>
            <person name="Rieger T.T."/>
            <person name="Ritchie M.G."/>
            <person name="Robin C."/>
            <person name="Rogers Y.H."/>
            <person name="Rohde C."/>
            <person name="Rozas J."/>
            <person name="Rubenfield M.J."/>
            <person name="Ruiz A."/>
            <person name="Russo S."/>
            <person name="Salzberg S.L."/>
            <person name="Sanchez-Gracia A."/>
            <person name="Saranga D.J."/>
            <person name="Sato H."/>
            <person name="Schaeffer S.W."/>
            <person name="Schatz M.C."/>
            <person name="Schlenke T."/>
            <person name="Schwartz R."/>
            <person name="Segarra C."/>
            <person name="Singh R.S."/>
            <person name="Sirot L."/>
            <person name="Sirota M."/>
            <person name="Sisneros N.B."/>
            <person name="Smith C.D."/>
            <person name="Smith T.F."/>
            <person name="Spieth J."/>
            <person name="Stage D.E."/>
            <person name="Stark A."/>
            <person name="Stephan W."/>
            <person name="Strausberg R.L."/>
            <person name="Strempel S."/>
            <person name="Sturgill D."/>
            <person name="Sutton G."/>
            <person name="Sutton G.G."/>
            <person name="Tao W."/>
            <person name="Teichmann S."/>
            <person name="Tobari Y.N."/>
            <person name="Tomimura Y."/>
            <person name="Tsolas J.M."/>
            <person name="Valente V.L."/>
            <person name="Venter E."/>
            <person name="Venter J.C."/>
            <person name="Vicario S."/>
            <person name="Vieira F.G."/>
            <person name="Vilella A.J."/>
            <person name="Villasante A."/>
            <person name="Walenz B."/>
            <person name="Wang J."/>
            <person name="Wasserman M."/>
            <person name="Watts T."/>
            <person name="Wilson D."/>
            <person name="Wilson R.K."/>
            <person name="Wing R.A."/>
            <person name="Wolfner M.F."/>
            <person name="Wong A."/>
            <person name="Wong G.K."/>
            <person name="Wu C.I."/>
            <person name="Wu G."/>
            <person name="Yamamoto D."/>
            <person name="Yang H.P."/>
            <person name="Yang S.P."/>
            <person name="Yorke J.A."/>
            <person name="Yoshida K."/>
            <person name="Zdobnov E."/>
            <person name="Zhang P."/>
            <person name="Zhang Y."/>
            <person name="Zimin A.V."/>
            <person name="Baldwin J."/>
            <person name="Abdouelleil A."/>
            <person name="Abdulkadir J."/>
            <person name="Abebe A."/>
            <person name="Abera B."/>
            <person name="Abreu J."/>
            <person name="Acer S.C."/>
            <person name="Aftuck L."/>
            <person name="Alexander A."/>
            <person name="An P."/>
            <person name="Anderson E."/>
            <person name="Anderson S."/>
            <person name="Arachi H."/>
            <person name="Azer M."/>
            <person name="Bachantsang P."/>
            <person name="Barry A."/>
            <person name="Bayul T."/>
            <person name="Berlin A."/>
            <person name="Bessette D."/>
            <person name="Bloom T."/>
            <person name="Blye J."/>
            <person name="Boguslavskiy L."/>
            <person name="Bonnet C."/>
            <person name="Boukhgalter B."/>
            <person name="Bourzgui I."/>
            <person name="Brown A."/>
            <person name="Cahill P."/>
            <person name="Channer S."/>
            <person name="Cheshatsang Y."/>
            <person name="Chuda L."/>
            <person name="Citroen M."/>
            <person name="Collymore A."/>
            <person name="Cooke P."/>
            <person name="Costello M."/>
            <person name="D'Aco K."/>
            <person name="Daza R."/>
            <person name="De Haan G."/>
            <person name="DeGray S."/>
            <person name="DeMaso C."/>
            <person name="Dhargay N."/>
            <person name="Dooley K."/>
            <person name="Dooley E."/>
            <person name="Doricent M."/>
            <person name="Dorje P."/>
            <person name="Dorjee K."/>
            <person name="Dupes A."/>
            <person name="Elong R."/>
            <person name="Falk J."/>
            <person name="Farina A."/>
            <person name="Faro S."/>
            <person name="Ferguson D."/>
            <person name="Fisher S."/>
            <person name="Foley C.D."/>
            <person name="Franke A."/>
            <person name="Friedrich D."/>
            <person name="Gadbois L."/>
            <person name="Gearin G."/>
            <person name="Gearin C.R."/>
            <person name="Giannoukos G."/>
            <person name="Goode T."/>
            <person name="Graham J."/>
            <person name="Grandbois E."/>
            <person name="Grewal S."/>
            <person name="Gyaltsen K."/>
            <person name="Hafez N."/>
            <person name="Hagos B."/>
            <person name="Hall J."/>
            <person name="Henson C."/>
            <person name="Hollinger A."/>
            <person name="Honan T."/>
            <person name="Huard M.D."/>
            <person name="Hughes L."/>
            <person name="Hurhula B."/>
            <person name="Husby M.E."/>
            <person name="Kamat A."/>
            <person name="Kanga B."/>
            <person name="Kashin S."/>
            <person name="Khazanovich D."/>
            <person name="Kisner P."/>
            <person name="Lance K."/>
            <person name="Lara M."/>
            <person name="Lee W."/>
            <person name="Lennon N."/>
            <person name="Letendre F."/>
            <person name="LeVine R."/>
            <person name="Lipovsky A."/>
            <person name="Liu X."/>
            <person name="Liu J."/>
            <person name="Liu S."/>
            <person name="Lokyitsang T."/>
            <person name="Lokyitsang Y."/>
            <person name="Lubonja R."/>
            <person name="Lui A."/>
            <person name="MacDonald P."/>
            <person name="Magnisalis V."/>
            <person name="Maru K."/>
            <person name="Matthews C."/>
            <person name="McCusker W."/>
            <person name="McDonough S."/>
            <person name="Mehta T."/>
            <person name="Meldrim J."/>
            <person name="Meneus L."/>
            <person name="Mihai O."/>
            <person name="Mihalev A."/>
            <person name="Mihova T."/>
            <person name="Mittelman R."/>
            <person name="Mlenga V."/>
            <person name="Montmayeur A."/>
            <person name="Mulrain L."/>
            <person name="Navidi A."/>
            <person name="Naylor J."/>
            <person name="Negash T."/>
            <person name="Nguyen T."/>
            <person name="Nguyen N."/>
            <person name="Nicol R."/>
            <person name="Norbu C."/>
            <person name="Norbu N."/>
            <person name="Novod N."/>
            <person name="O'Neill B."/>
            <person name="Osman S."/>
            <person name="Markiewicz E."/>
            <person name="Oyono O.L."/>
            <person name="Patti C."/>
            <person name="Phunkhang P."/>
            <person name="Pierre F."/>
            <person name="Priest M."/>
            <person name="Raghuraman S."/>
            <person name="Rege F."/>
            <person name="Reyes R."/>
            <person name="Rise C."/>
            <person name="Rogov P."/>
            <person name="Ross K."/>
            <person name="Ryan E."/>
            <person name="Settipalli S."/>
            <person name="Shea T."/>
            <person name="Sherpa N."/>
            <person name="Shi L."/>
            <person name="Shih D."/>
            <person name="Sparrow T."/>
            <person name="Spaulding J."/>
            <person name="Stalker J."/>
            <person name="Stange-Thomann N."/>
            <person name="Stavropoulos S."/>
            <person name="Stone C."/>
            <person name="Strader C."/>
            <person name="Tesfaye S."/>
            <person name="Thomson T."/>
            <person name="Thoulutsang Y."/>
            <person name="Thoulutsang D."/>
            <person name="Topham K."/>
            <person name="Topping I."/>
            <person name="Tsamla T."/>
            <person name="Vassiliev H."/>
            <person name="Vo A."/>
            <person name="Wangchuk T."/>
            <person name="Wangdi T."/>
            <person name="Weiand M."/>
            <person name="Wilkinson J."/>
            <person name="Wilson A."/>
            <person name="Yadav S."/>
            <person name="Young G."/>
            <person name="Yu Q."/>
            <person name="Zembek L."/>
            <person name="Zhong D."/>
            <person name="Zimmer A."/>
            <person name="Zwirko Z."/>
            <person name="Jaffe D.B."/>
            <person name="Alvarez P."/>
            <person name="Brockman W."/>
            <person name="Butler J."/>
            <person name="Chin C."/>
            <person name="Gnerre S."/>
            <person name="Grabherr M."/>
            <person name="Kleber M."/>
            <person name="Mauceli E."/>
            <person name="MacCallum I."/>
        </authorList>
    </citation>
    <scope>NUCLEOTIDE SEQUENCE [LARGE SCALE GENOMIC DNA]</scope>
    <source>
        <strain evidence="3">Tai18E2 / Tucson 14021-0261.01</strain>
    </source>
</reference>
<dbReference type="EMBL" id="CM000159">
    <property type="protein sequence ID" value="KRK01676.1"/>
    <property type="molecule type" value="Genomic_DNA"/>
</dbReference>
<feature type="compositionally biased region" description="Polar residues" evidence="1">
    <location>
        <begin position="280"/>
        <end position="304"/>
    </location>
</feature>